<dbReference type="AlphaFoldDB" id="A0A0A2K7Q7"/>
<dbReference type="STRING" id="27334.A0A0A2K7Q7"/>
<dbReference type="RefSeq" id="XP_016601476.1">
    <property type="nucleotide sequence ID" value="XM_016740674.1"/>
</dbReference>
<evidence type="ECO:0000256" key="1">
    <source>
        <dbReference type="SAM" id="Coils"/>
    </source>
</evidence>
<organism evidence="2 3">
    <name type="scientific">Penicillium expansum</name>
    <name type="common">Blue mold rot fungus</name>
    <dbReference type="NCBI Taxonomy" id="27334"/>
    <lineage>
        <taxon>Eukaryota</taxon>
        <taxon>Fungi</taxon>
        <taxon>Dikarya</taxon>
        <taxon>Ascomycota</taxon>
        <taxon>Pezizomycotina</taxon>
        <taxon>Eurotiomycetes</taxon>
        <taxon>Eurotiomycetidae</taxon>
        <taxon>Eurotiales</taxon>
        <taxon>Aspergillaceae</taxon>
        <taxon>Penicillium</taxon>
    </lineage>
</organism>
<comment type="caution">
    <text evidence="2">The sequence shown here is derived from an EMBL/GenBank/DDBJ whole genome shotgun (WGS) entry which is preliminary data.</text>
</comment>
<dbReference type="Proteomes" id="UP000030143">
    <property type="component" value="Unassembled WGS sequence"/>
</dbReference>
<feature type="coiled-coil region" evidence="1">
    <location>
        <begin position="136"/>
        <end position="163"/>
    </location>
</feature>
<proteinExistence type="predicted"/>
<dbReference type="EMBL" id="JQFZ01000074">
    <property type="protein sequence ID" value="KGO60410.1"/>
    <property type="molecule type" value="Genomic_DNA"/>
</dbReference>
<dbReference type="VEuPathDB" id="FungiDB:PEXP_004710"/>
<keyword evidence="1" id="KW-0175">Coiled coil</keyword>
<accession>A0A0A2K7Q7</accession>
<evidence type="ECO:0000313" key="2">
    <source>
        <dbReference type="EMBL" id="KGO60410.1"/>
    </source>
</evidence>
<gene>
    <name evidence="2" type="ORF">PEX2_033990</name>
</gene>
<dbReference type="HOGENOM" id="CLU_1372607_0_0_1"/>
<sequence>MRTEYRLEIIRLFRFQREHIWNLRQAGPGLVATFPLNRKTTVQAHFRCRHQDLIRGRGPHLTSTAVPRMFLYYQRRLVLAADLAHVKLGRGLRRSSRFFFIPRTRWQLPTFDYPATQHTICRSLPSLLDPAVEKRLAQLDVDKEKLLEQIAETQRSKRAELRDWDRLDRESSICALKSELAEGHLQRMADESIGGGNLF</sequence>
<dbReference type="PhylomeDB" id="A0A0A2K7Q7"/>
<evidence type="ECO:0000313" key="3">
    <source>
        <dbReference type="Proteomes" id="UP000030143"/>
    </source>
</evidence>
<name>A0A0A2K7Q7_PENEN</name>
<protein>
    <submittedName>
        <fullName evidence="2">Uncharacterized protein</fullName>
    </submittedName>
</protein>
<keyword evidence="3" id="KW-1185">Reference proteome</keyword>
<reference evidence="2 3" key="1">
    <citation type="journal article" date="2015" name="Mol. Plant Microbe Interact.">
        <title>Genome, transcriptome, and functional analyses of Penicillium expansum provide new insights into secondary metabolism and pathogenicity.</title>
        <authorList>
            <person name="Ballester A.R."/>
            <person name="Marcet-Houben M."/>
            <person name="Levin E."/>
            <person name="Sela N."/>
            <person name="Selma-Lazaro C."/>
            <person name="Carmona L."/>
            <person name="Wisniewski M."/>
            <person name="Droby S."/>
            <person name="Gonzalez-Candelas L."/>
            <person name="Gabaldon T."/>
        </authorList>
    </citation>
    <scope>NUCLEOTIDE SEQUENCE [LARGE SCALE GENOMIC DNA]</scope>
    <source>
        <strain evidence="2 3">MD-8</strain>
    </source>
</reference>
<dbReference type="GeneID" id="27676093"/>